<proteinExistence type="predicted"/>
<dbReference type="EMBL" id="RIBY02002340">
    <property type="protein sequence ID" value="KAH9818957.1"/>
    <property type="molecule type" value="Genomic_DNA"/>
</dbReference>
<dbReference type="GO" id="GO:0004462">
    <property type="term" value="F:lactoylglutathione lyase activity"/>
    <property type="evidence" value="ECO:0007669"/>
    <property type="project" value="InterPro"/>
</dbReference>
<comment type="caution">
    <text evidence="4">The sequence shown here is derived from an EMBL/GenBank/DDBJ whole genome shotgun (WGS) entry which is preliminary data.</text>
</comment>
<dbReference type="GO" id="GO:0046872">
    <property type="term" value="F:metal ion binding"/>
    <property type="evidence" value="ECO:0007669"/>
    <property type="project" value="UniProtKB-KW"/>
</dbReference>
<dbReference type="OrthoDB" id="16820at2759"/>
<dbReference type="InterPro" id="IPR004360">
    <property type="entry name" value="Glyas_Fos-R_dOase_dom"/>
</dbReference>
<accession>A0A9W7SK61</accession>
<dbReference type="Proteomes" id="UP001138500">
    <property type="component" value="Unassembled WGS sequence"/>
</dbReference>
<dbReference type="PANTHER" id="PTHR10374:SF30">
    <property type="entry name" value="LACTOYLGLUTATHIONE LYASE"/>
    <property type="match status" value="1"/>
</dbReference>
<evidence type="ECO:0000313" key="4">
    <source>
        <dbReference type="EMBL" id="KAH9818957.1"/>
    </source>
</evidence>
<evidence type="ECO:0000259" key="3">
    <source>
        <dbReference type="PROSITE" id="PS51819"/>
    </source>
</evidence>
<organism evidence="4 5">
    <name type="scientific">Teratosphaeria destructans</name>
    <dbReference type="NCBI Taxonomy" id="418781"/>
    <lineage>
        <taxon>Eukaryota</taxon>
        <taxon>Fungi</taxon>
        <taxon>Dikarya</taxon>
        <taxon>Ascomycota</taxon>
        <taxon>Pezizomycotina</taxon>
        <taxon>Dothideomycetes</taxon>
        <taxon>Dothideomycetidae</taxon>
        <taxon>Mycosphaerellales</taxon>
        <taxon>Teratosphaeriaceae</taxon>
        <taxon>Teratosphaeria</taxon>
    </lineage>
</organism>
<reference evidence="4 5" key="2">
    <citation type="journal article" date="2021" name="Curr. Genet.">
        <title>Genetic response to nitrogen starvation in the aggressive Eucalyptus foliar pathogen Teratosphaeria destructans.</title>
        <authorList>
            <person name="Havenga M."/>
            <person name="Wingfield B.D."/>
            <person name="Wingfield M.J."/>
            <person name="Dreyer L.L."/>
            <person name="Roets F."/>
            <person name="Aylward J."/>
        </authorList>
    </citation>
    <scope>NUCLEOTIDE SEQUENCE [LARGE SCALE GENOMIC DNA]</scope>
    <source>
        <strain evidence="4">CMW44962</strain>
    </source>
</reference>
<dbReference type="PROSITE" id="PS00934">
    <property type="entry name" value="GLYOXALASE_I_1"/>
    <property type="match status" value="1"/>
</dbReference>
<dbReference type="InterPro" id="IPR029068">
    <property type="entry name" value="Glyas_Bleomycin-R_OHBP_Dase"/>
</dbReference>
<dbReference type="InterPro" id="IPR018146">
    <property type="entry name" value="Glyoxalase_1_CS"/>
</dbReference>
<evidence type="ECO:0000313" key="5">
    <source>
        <dbReference type="Proteomes" id="UP001138500"/>
    </source>
</evidence>
<sequence length="127" mass="14414">MLSSATKRLTALTPQLTRSHATTTTTTAKMTDPTKYKFNHTMLRIKDPKRSVAFYEHLGMSVIEKKTFPDNNFDLYFLAYASPHSASGTNHWTDREGILELTHNYGTEDDPTYKPHNGNRPPQGFGH</sequence>
<evidence type="ECO:0000256" key="2">
    <source>
        <dbReference type="SAM" id="MobiDB-lite"/>
    </source>
</evidence>
<keyword evidence="5" id="KW-1185">Reference proteome</keyword>
<protein>
    <submittedName>
        <fullName evidence="4">Glyoxylase I</fullName>
    </submittedName>
</protein>
<feature type="region of interest" description="Disordered" evidence="2">
    <location>
        <begin position="104"/>
        <end position="127"/>
    </location>
</feature>
<dbReference type="CDD" id="cd07233">
    <property type="entry name" value="GlxI_Zn"/>
    <property type="match status" value="1"/>
</dbReference>
<dbReference type="SUPFAM" id="SSF54593">
    <property type="entry name" value="Glyoxalase/Bleomycin resistance protein/Dihydroxybiphenyl dioxygenase"/>
    <property type="match status" value="1"/>
</dbReference>
<dbReference type="InterPro" id="IPR037523">
    <property type="entry name" value="VOC_core"/>
</dbReference>
<evidence type="ECO:0000256" key="1">
    <source>
        <dbReference type="ARBA" id="ARBA00022723"/>
    </source>
</evidence>
<dbReference type="AlphaFoldDB" id="A0A9W7SK61"/>
<name>A0A9W7SK61_9PEZI</name>
<dbReference type="PANTHER" id="PTHR10374">
    <property type="entry name" value="LACTOYLGLUTATHIONE LYASE GLYOXALASE I"/>
    <property type="match status" value="1"/>
</dbReference>
<feature type="non-terminal residue" evidence="4">
    <location>
        <position position="1"/>
    </location>
</feature>
<gene>
    <name evidence="4" type="ORF">Tdes44962_MAKER10345</name>
</gene>
<dbReference type="Pfam" id="PF00903">
    <property type="entry name" value="Glyoxalase"/>
    <property type="match status" value="1"/>
</dbReference>
<feature type="non-terminal residue" evidence="4">
    <location>
        <position position="127"/>
    </location>
</feature>
<feature type="domain" description="VOC" evidence="3">
    <location>
        <begin position="37"/>
        <end position="127"/>
    </location>
</feature>
<keyword evidence="1" id="KW-0479">Metal-binding</keyword>
<dbReference type="PROSITE" id="PS51819">
    <property type="entry name" value="VOC"/>
    <property type="match status" value="1"/>
</dbReference>
<dbReference type="Gene3D" id="3.10.180.10">
    <property type="entry name" value="2,3-Dihydroxybiphenyl 1,2-Dioxygenase, domain 1"/>
    <property type="match status" value="1"/>
</dbReference>
<reference evidence="4 5" key="1">
    <citation type="journal article" date="2018" name="IMA Fungus">
        <title>IMA Genome-F 10: Nine draft genome sequences of Claviceps purpurea s.lat., including C. arundinis, C. humidiphila, and C. cf. spartinae, pseudomolecules for the pitch canker pathogen Fusarium circinatum, draft genome of Davidsoniella eucalypti, Grosmannia galeiformis, Quambalaria eucalypti, and Teratosphaeria destructans.</title>
        <authorList>
            <person name="Wingfield B.D."/>
            <person name="Liu M."/>
            <person name="Nguyen H.D."/>
            <person name="Lane F.A."/>
            <person name="Morgan S.W."/>
            <person name="De Vos L."/>
            <person name="Wilken P.M."/>
            <person name="Duong T.A."/>
            <person name="Aylward J."/>
            <person name="Coetzee M.P."/>
            <person name="Dadej K."/>
            <person name="De Beer Z.W."/>
            <person name="Findlay W."/>
            <person name="Havenga M."/>
            <person name="Kolarik M."/>
            <person name="Menzies J.G."/>
            <person name="Naidoo K."/>
            <person name="Pochopski O."/>
            <person name="Shoukouhi P."/>
            <person name="Santana Q.C."/>
            <person name="Seifert K.A."/>
            <person name="Soal N."/>
            <person name="Steenkamp E.T."/>
            <person name="Tatham C.T."/>
            <person name="van der Nest M.A."/>
            <person name="Wingfield M.J."/>
        </authorList>
    </citation>
    <scope>NUCLEOTIDE SEQUENCE [LARGE SCALE GENOMIC DNA]</scope>
    <source>
        <strain evidence="4">CMW44962</strain>
    </source>
</reference>